<reference evidence="1" key="1">
    <citation type="submission" date="2024-04" db="UniProtKB">
        <authorList>
            <consortium name="EnsemblMetazoa"/>
        </authorList>
    </citation>
    <scope>IDENTIFICATION</scope>
    <source>
        <strain evidence="1">EBRO</strain>
    </source>
</reference>
<proteinExistence type="predicted"/>
<evidence type="ECO:0000313" key="2">
    <source>
        <dbReference type="Proteomes" id="UP000075880"/>
    </source>
</evidence>
<dbReference type="Proteomes" id="UP000075880">
    <property type="component" value="Unassembled WGS sequence"/>
</dbReference>
<evidence type="ECO:0000313" key="1">
    <source>
        <dbReference type="EnsemblMetazoa" id="ENSAATROPP010189"/>
    </source>
</evidence>
<name>A0AAG5DH19_ANOAO</name>
<keyword evidence="2" id="KW-1185">Reference proteome</keyword>
<dbReference type="AlphaFoldDB" id="A0AAG5DH19"/>
<dbReference type="EnsemblMetazoa" id="ENSAATROPT011276">
    <property type="protein sequence ID" value="ENSAATROPP010189"/>
    <property type="gene ID" value="ENSAATROPG009179"/>
</dbReference>
<accession>A0AAG5DH19</accession>
<sequence length="62" mass="7444">MLTMFPPLIVSSLTTMFHNTNARFRHAITHVGNYRIRCLRRYRCIYYRYCIVGLYSDSTYSV</sequence>
<organism evidence="1 2">
    <name type="scientific">Anopheles atroparvus</name>
    <name type="common">European mosquito</name>
    <dbReference type="NCBI Taxonomy" id="41427"/>
    <lineage>
        <taxon>Eukaryota</taxon>
        <taxon>Metazoa</taxon>
        <taxon>Ecdysozoa</taxon>
        <taxon>Arthropoda</taxon>
        <taxon>Hexapoda</taxon>
        <taxon>Insecta</taxon>
        <taxon>Pterygota</taxon>
        <taxon>Neoptera</taxon>
        <taxon>Endopterygota</taxon>
        <taxon>Diptera</taxon>
        <taxon>Nematocera</taxon>
        <taxon>Culicoidea</taxon>
        <taxon>Culicidae</taxon>
        <taxon>Anophelinae</taxon>
        <taxon>Anopheles</taxon>
    </lineage>
</organism>
<protein>
    <submittedName>
        <fullName evidence="1">Uncharacterized protein</fullName>
    </submittedName>
</protein>